<sequence>MEVLIAAGRRRNERRLADVQRRTEILTEYGSLQREPLRSEKLIIRTQTAARYGVEQSNGLFGELANLIQSNMNLSAAESCLKTIERRERLRARLEFLQKAAQADATNPESQPPGDHGDAQPRRD</sequence>
<dbReference type="EMBL" id="JAYKXP010000029">
    <property type="protein sequence ID" value="KAK7043081.1"/>
    <property type="molecule type" value="Genomic_DNA"/>
</dbReference>
<evidence type="ECO:0000313" key="2">
    <source>
        <dbReference type="EMBL" id="KAK7043081.1"/>
    </source>
</evidence>
<protein>
    <submittedName>
        <fullName evidence="2">Uncharacterized protein</fullName>
    </submittedName>
</protein>
<proteinExistence type="predicted"/>
<keyword evidence="3" id="KW-1185">Reference proteome</keyword>
<dbReference type="AlphaFoldDB" id="A0AAW0CTG7"/>
<accession>A0AAW0CTG7</accession>
<evidence type="ECO:0000313" key="3">
    <source>
        <dbReference type="Proteomes" id="UP001383192"/>
    </source>
</evidence>
<comment type="caution">
    <text evidence="2">The sequence shown here is derived from an EMBL/GenBank/DDBJ whole genome shotgun (WGS) entry which is preliminary data.</text>
</comment>
<organism evidence="2 3">
    <name type="scientific">Paramarasmius palmivorus</name>
    <dbReference type="NCBI Taxonomy" id="297713"/>
    <lineage>
        <taxon>Eukaryota</taxon>
        <taxon>Fungi</taxon>
        <taxon>Dikarya</taxon>
        <taxon>Basidiomycota</taxon>
        <taxon>Agaricomycotina</taxon>
        <taxon>Agaricomycetes</taxon>
        <taxon>Agaricomycetidae</taxon>
        <taxon>Agaricales</taxon>
        <taxon>Marasmiineae</taxon>
        <taxon>Marasmiaceae</taxon>
        <taxon>Paramarasmius</taxon>
    </lineage>
</organism>
<dbReference type="Proteomes" id="UP001383192">
    <property type="component" value="Unassembled WGS sequence"/>
</dbReference>
<feature type="compositionally biased region" description="Basic and acidic residues" evidence="1">
    <location>
        <begin position="115"/>
        <end position="124"/>
    </location>
</feature>
<gene>
    <name evidence="2" type="ORF">VNI00_008435</name>
</gene>
<reference evidence="2 3" key="1">
    <citation type="submission" date="2024-01" db="EMBL/GenBank/DDBJ databases">
        <title>A draft genome for a cacao thread blight-causing isolate of Paramarasmius palmivorus.</title>
        <authorList>
            <person name="Baruah I.K."/>
            <person name="Bukari Y."/>
            <person name="Amoako-Attah I."/>
            <person name="Meinhardt L.W."/>
            <person name="Bailey B.A."/>
            <person name="Cohen S.P."/>
        </authorList>
    </citation>
    <scope>NUCLEOTIDE SEQUENCE [LARGE SCALE GENOMIC DNA]</scope>
    <source>
        <strain evidence="2 3">GH-12</strain>
    </source>
</reference>
<name>A0AAW0CTG7_9AGAR</name>
<evidence type="ECO:0000256" key="1">
    <source>
        <dbReference type="SAM" id="MobiDB-lite"/>
    </source>
</evidence>
<feature type="region of interest" description="Disordered" evidence="1">
    <location>
        <begin position="97"/>
        <end position="124"/>
    </location>
</feature>